<accession>A0A0D0CHU6</accession>
<keyword evidence="1" id="KW-1133">Transmembrane helix</keyword>
<keyword evidence="1" id="KW-0812">Transmembrane</keyword>
<gene>
    <name evidence="2" type="ORF">GYMLUDRAFT_736117</name>
</gene>
<keyword evidence="3" id="KW-1185">Reference proteome</keyword>
<dbReference type="Proteomes" id="UP000053593">
    <property type="component" value="Unassembled WGS sequence"/>
</dbReference>
<organism evidence="2 3">
    <name type="scientific">Collybiopsis luxurians FD-317 M1</name>
    <dbReference type="NCBI Taxonomy" id="944289"/>
    <lineage>
        <taxon>Eukaryota</taxon>
        <taxon>Fungi</taxon>
        <taxon>Dikarya</taxon>
        <taxon>Basidiomycota</taxon>
        <taxon>Agaricomycotina</taxon>
        <taxon>Agaricomycetes</taxon>
        <taxon>Agaricomycetidae</taxon>
        <taxon>Agaricales</taxon>
        <taxon>Marasmiineae</taxon>
        <taxon>Omphalotaceae</taxon>
        <taxon>Collybiopsis</taxon>
        <taxon>Collybiopsis luxurians</taxon>
    </lineage>
</organism>
<dbReference type="HOGENOM" id="CLU_1796685_0_0_1"/>
<dbReference type="AlphaFoldDB" id="A0A0D0CHU6"/>
<protein>
    <submittedName>
        <fullName evidence="2">Uncharacterized protein</fullName>
    </submittedName>
</protein>
<reference evidence="2 3" key="1">
    <citation type="submission" date="2014-04" db="EMBL/GenBank/DDBJ databases">
        <title>Evolutionary Origins and Diversification of the Mycorrhizal Mutualists.</title>
        <authorList>
            <consortium name="DOE Joint Genome Institute"/>
            <consortium name="Mycorrhizal Genomics Consortium"/>
            <person name="Kohler A."/>
            <person name="Kuo A."/>
            <person name="Nagy L.G."/>
            <person name="Floudas D."/>
            <person name="Copeland A."/>
            <person name="Barry K.W."/>
            <person name="Cichocki N."/>
            <person name="Veneault-Fourrey C."/>
            <person name="LaButti K."/>
            <person name="Lindquist E.A."/>
            <person name="Lipzen A."/>
            <person name="Lundell T."/>
            <person name="Morin E."/>
            <person name="Murat C."/>
            <person name="Riley R."/>
            <person name="Ohm R."/>
            <person name="Sun H."/>
            <person name="Tunlid A."/>
            <person name="Henrissat B."/>
            <person name="Grigoriev I.V."/>
            <person name="Hibbett D.S."/>
            <person name="Martin F."/>
        </authorList>
    </citation>
    <scope>NUCLEOTIDE SEQUENCE [LARGE SCALE GENOMIC DNA]</scope>
    <source>
        <strain evidence="2 3">FD-317 M1</strain>
    </source>
</reference>
<sequence length="144" mass="16575">MVFFSSPSSSTVTLPVSSRLVSLEIRIFFFSPHIFVTHKDRCRLLLFLLNLDLFFFSDRTHLLRLVAPAPLLSYARAFGGQFDSTPFVFLPIPLSCLLLSCFASSIRLPILQPPYLYYLLTYALKLVLVSSLYTLFFFFCFLLH</sequence>
<name>A0A0D0CHU6_9AGAR</name>
<keyword evidence="1" id="KW-0472">Membrane</keyword>
<evidence type="ECO:0000313" key="2">
    <source>
        <dbReference type="EMBL" id="KIK57857.1"/>
    </source>
</evidence>
<evidence type="ECO:0000313" key="3">
    <source>
        <dbReference type="Proteomes" id="UP000053593"/>
    </source>
</evidence>
<feature type="transmembrane region" description="Helical" evidence="1">
    <location>
        <begin position="115"/>
        <end position="139"/>
    </location>
</feature>
<dbReference type="EMBL" id="KN834788">
    <property type="protein sequence ID" value="KIK57857.1"/>
    <property type="molecule type" value="Genomic_DNA"/>
</dbReference>
<proteinExistence type="predicted"/>
<evidence type="ECO:0000256" key="1">
    <source>
        <dbReference type="SAM" id="Phobius"/>
    </source>
</evidence>
<feature type="transmembrane region" description="Helical" evidence="1">
    <location>
        <begin position="87"/>
        <end position="108"/>
    </location>
</feature>